<gene>
    <name evidence="2" type="primary">Contig12907.g654</name>
    <name evidence="2" type="ORF">STYLEM_16236</name>
</gene>
<dbReference type="EMBL" id="CCKQ01015312">
    <property type="protein sequence ID" value="CDW87134.1"/>
    <property type="molecule type" value="Genomic_DNA"/>
</dbReference>
<feature type="region of interest" description="Disordered" evidence="1">
    <location>
        <begin position="1"/>
        <end position="38"/>
    </location>
</feature>
<keyword evidence="3" id="KW-1185">Reference proteome</keyword>
<dbReference type="InterPro" id="IPR016024">
    <property type="entry name" value="ARM-type_fold"/>
</dbReference>
<proteinExistence type="predicted"/>
<dbReference type="PANTHER" id="PTHR10257:SF3">
    <property type="entry name" value="SERINE_THREONINE-PROTEIN PHOSPHATASE 2A 56 KDA REGULATORY SUBUNIT GAMMA ISOFORM"/>
    <property type="match status" value="1"/>
</dbReference>
<dbReference type="Proteomes" id="UP000039865">
    <property type="component" value="Unassembled WGS sequence"/>
</dbReference>
<dbReference type="OMA" id="LIYPEVI"/>
<evidence type="ECO:0008006" key="4">
    <source>
        <dbReference type="Google" id="ProtNLM"/>
    </source>
</evidence>
<evidence type="ECO:0000313" key="3">
    <source>
        <dbReference type="Proteomes" id="UP000039865"/>
    </source>
</evidence>
<reference evidence="2 3" key="1">
    <citation type="submission" date="2014-06" db="EMBL/GenBank/DDBJ databases">
        <authorList>
            <person name="Swart Estienne"/>
        </authorList>
    </citation>
    <scope>NUCLEOTIDE SEQUENCE [LARGE SCALE GENOMIC DNA]</scope>
    <source>
        <strain evidence="2 3">130c</strain>
    </source>
</reference>
<dbReference type="GO" id="GO:0007165">
    <property type="term" value="P:signal transduction"/>
    <property type="evidence" value="ECO:0007669"/>
    <property type="project" value="InterPro"/>
</dbReference>
<dbReference type="Pfam" id="PF01603">
    <property type="entry name" value="B56"/>
    <property type="match status" value="1"/>
</dbReference>
<accession>A0A078AY93</accession>
<name>A0A078AY93_STYLE</name>
<dbReference type="SUPFAM" id="SSF48371">
    <property type="entry name" value="ARM repeat"/>
    <property type="match status" value="1"/>
</dbReference>
<protein>
    <recommendedName>
        <fullName evidence="4">Serine/threonine protein phosphatase 2A regulatory subunit</fullName>
    </recommendedName>
</protein>
<dbReference type="GO" id="GO:0000159">
    <property type="term" value="C:protein phosphatase type 2A complex"/>
    <property type="evidence" value="ECO:0007669"/>
    <property type="project" value="InterPro"/>
</dbReference>
<dbReference type="GO" id="GO:0019888">
    <property type="term" value="F:protein phosphatase regulator activity"/>
    <property type="evidence" value="ECO:0007669"/>
    <property type="project" value="InterPro"/>
</dbReference>
<sequence>MKGTKQKQPVPTKAPSKTTTTTTASGQRNPATANRNSKEAFVKKLQICMKHYDYKDETKDVRGKTERLNAINELQQMLSDQKNVATLIIPNLDEVMQMIEKNIFRPLPNVNKKNLAFSETGMDQEEEVDPAWPHLQGIYEFFLQLVINEAVDVKSLKVYVTPQFVQEFLELFDSEESVERDYLKNILHKLYAKLVPRRKMIRKAINECFYSLIHETHKFNGAAELLDILASIISGFAVPLRDEHVIFFKNVIIPLHKVQTCSQFYEQLLRCSMLFLTKDRTLAIPLLEGLLKYWPFANCIKETLFLTELQEVLEVCEVDKVEHLIPKLFKRIVRCIGGIHLQVADRAMCFFENDYFLNILKTYKDKTFPMLVPVIVDLADNHWHKILQESLIALKTILKEIDPFAFEEALRMNANQKKQFAVKQDEDDRKNFDKKWERLNNKLKQQDGSYAEPEYPFKQSNLIRDFNELYQKIYDKEKYINL</sequence>
<dbReference type="InParanoid" id="A0A078AY93"/>
<evidence type="ECO:0000313" key="2">
    <source>
        <dbReference type="EMBL" id="CDW87134.1"/>
    </source>
</evidence>
<dbReference type="OrthoDB" id="10264446at2759"/>
<feature type="compositionally biased region" description="Polar residues" evidence="1">
    <location>
        <begin position="26"/>
        <end position="35"/>
    </location>
</feature>
<evidence type="ECO:0000256" key="1">
    <source>
        <dbReference type="SAM" id="MobiDB-lite"/>
    </source>
</evidence>
<dbReference type="Gene3D" id="1.25.10.10">
    <property type="entry name" value="Leucine-rich Repeat Variant"/>
    <property type="match status" value="1"/>
</dbReference>
<organism evidence="2 3">
    <name type="scientific">Stylonychia lemnae</name>
    <name type="common">Ciliate</name>
    <dbReference type="NCBI Taxonomy" id="5949"/>
    <lineage>
        <taxon>Eukaryota</taxon>
        <taxon>Sar</taxon>
        <taxon>Alveolata</taxon>
        <taxon>Ciliophora</taxon>
        <taxon>Intramacronucleata</taxon>
        <taxon>Spirotrichea</taxon>
        <taxon>Stichotrichia</taxon>
        <taxon>Sporadotrichida</taxon>
        <taxon>Oxytrichidae</taxon>
        <taxon>Stylonychinae</taxon>
        <taxon>Stylonychia</taxon>
    </lineage>
</organism>
<dbReference type="InterPro" id="IPR002554">
    <property type="entry name" value="PP2A_B56"/>
</dbReference>
<dbReference type="AlphaFoldDB" id="A0A078AY93"/>
<dbReference type="PANTHER" id="PTHR10257">
    <property type="entry name" value="SERINE/THREONINE PROTEIN PHOSPHATASE 2A PP2A REGULATORY SUBUNIT B"/>
    <property type="match status" value="1"/>
</dbReference>
<dbReference type="InterPro" id="IPR011989">
    <property type="entry name" value="ARM-like"/>
</dbReference>
<feature type="compositionally biased region" description="Low complexity" evidence="1">
    <location>
        <begin position="11"/>
        <end position="25"/>
    </location>
</feature>
<dbReference type="FunFam" id="1.25.10.10:FF:000331">
    <property type="entry name" value="Phosphoprotein phosphatase, putative"/>
    <property type="match status" value="1"/>
</dbReference>